<keyword evidence="2" id="KW-1185">Reference proteome</keyword>
<sequence length="122" mass="13547">MANLHITEHACTVELNWWEKLAARRSDLTIPVRVVRNVELLPDVSDVVAELRRSPGIRVSGLTSIGTFWAEDGSRKKTFAVCHGRRGGLLLALEGATFDQIVLSTDSARHYSAQLAQYMVDN</sequence>
<dbReference type="Proteomes" id="UP000516320">
    <property type="component" value="Chromosome"/>
</dbReference>
<organism evidence="1 2">
    <name type="scientific">Corynebacterium poyangense</name>
    <dbReference type="NCBI Taxonomy" id="2684405"/>
    <lineage>
        <taxon>Bacteria</taxon>
        <taxon>Bacillati</taxon>
        <taxon>Actinomycetota</taxon>
        <taxon>Actinomycetes</taxon>
        <taxon>Mycobacteriales</taxon>
        <taxon>Corynebacteriaceae</taxon>
        <taxon>Corynebacterium</taxon>
    </lineage>
</organism>
<dbReference type="EMBL" id="CP046884">
    <property type="protein sequence ID" value="QNQ89526.1"/>
    <property type="molecule type" value="Genomic_DNA"/>
</dbReference>
<gene>
    <name evidence="1" type="ORF">GP475_01915</name>
</gene>
<dbReference type="KEGG" id="cpoy:GP475_01915"/>
<protein>
    <submittedName>
        <fullName evidence="1">Uncharacterized protein</fullName>
    </submittedName>
</protein>
<evidence type="ECO:0000313" key="1">
    <source>
        <dbReference type="EMBL" id="QNQ89526.1"/>
    </source>
</evidence>
<reference evidence="1 2" key="1">
    <citation type="submission" date="2019-12" db="EMBL/GenBank/DDBJ databases">
        <title>Corynebacterium sp. nov., isolated from feces of the Anser Albifrons in China.</title>
        <authorList>
            <person name="Liu Q."/>
        </authorList>
    </citation>
    <scope>NUCLEOTIDE SEQUENCE [LARGE SCALE GENOMIC DNA]</scope>
    <source>
        <strain evidence="1 2">4H37-19</strain>
    </source>
</reference>
<dbReference type="AlphaFoldDB" id="A0A7H0SLV1"/>
<accession>A0A7H0SLV1</accession>
<name>A0A7H0SLV1_9CORY</name>
<proteinExistence type="predicted"/>
<evidence type="ECO:0000313" key="2">
    <source>
        <dbReference type="Proteomes" id="UP000516320"/>
    </source>
</evidence>
<dbReference type="RefSeq" id="WP_187974980.1">
    <property type="nucleotide sequence ID" value="NZ_CP046884.1"/>
</dbReference>